<proteinExistence type="predicted"/>
<evidence type="ECO:0000313" key="2">
    <source>
        <dbReference type="Proteomes" id="UP001610563"/>
    </source>
</evidence>
<comment type="caution">
    <text evidence="1">The sequence shown here is derived from an EMBL/GenBank/DDBJ whole genome shotgun (WGS) entry which is preliminary data.</text>
</comment>
<name>A0ABR4GPT9_9EURO</name>
<keyword evidence="2" id="KW-1185">Reference proteome</keyword>
<organism evidence="1 2">
    <name type="scientific">Aspergillus keveii</name>
    <dbReference type="NCBI Taxonomy" id="714993"/>
    <lineage>
        <taxon>Eukaryota</taxon>
        <taxon>Fungi</taxon>
        <taxon>Dikarya</taxon>
        <taxon>Ascomycota</taxon>
        <taxon>Pezizomycotina</taxon>
        <taxon>Eurotiomycetes</taxon>
        <taxon>Eurotiomycetidae</taxon>
        <taxon>Eurotiales</taxon>
        <taxon>Aspergillaceae</taxon>
        <taxon>Aspergillus</taxon>
        <taxon>Aspergillus subgen. Nidulantes</taxon>
    </lineage>
</organism>
<gene>
    <name evidence="1" type="ORF">BJX66DRAFT_331263</name>
</gene>
<reference evidence="1 2" key="1">
    <citation type="submission" date="2024-07" db="EMBL/GenBank/DDBJ databases">
        <title>Section-level genome sequencing and comparative genomics of Aspergillus sections Usti and Cavernicolus.</title>
        <authorList>
            <consortium name="Lawrence Berkeley National Laboratory"/>
            <person name="Nybo J.L."/>
            <person name="Vesth T.C."/>
            <person name="Theobald S."/>
            <person name="Frisvad J.C."/>
            <person name="Larsen T.O."/>
            <person name="Kjaerboelling I."/>
            <person name="Rothschild-Mancinelli K."/>
            <person name="Lyhne E.K."/>
            <person name="Kogle M.E."/>
            <person name="Barry K."/>
            <person name="Clum A."/>
            <person name="Na H."/>
            <person name="Ledsgaard L."/>
            <person name="Lin J."/>
            <person name="Lipzen A."/>
            <person name="Kuo A."/>
            <person name="Riley R."/>
            <person name="Mondo S."/>
            <person name="Labutti K."/>
            <person name="Haridas S."/>
            <person name="Pangalinan J."/>
            <person name="Salamov A.A."/>
            <person name="Simmons B.A."/>
            <person name="Magnuson J.K."/>
            <person name="Chen J."/>
            <person name="Drula E."/>
            <person name="Henrissat B."/>
            <person name="Wiebenga A."/>
            <person name="Lubbers R.J."/>
            <person name="Gomes A.C."/>
            <person name="Makela M.R."/>
            <person name="Stajich J."/>
            <person name="Grigoriev I.V."/>
            <person name="Mortensen U.H."/>
            <person name="De Vries R.P."/>
            <person name="Baker S.E."/>
            <person name="Andersen M.R."/>
        </authorList>
    </citation>
    <scope>NUCLEOTIDE SEQUENCE [LARGE SCALE GENOMIC DNA]</scope>
    <source>
        <strain evidence="1 2">CBS 209.92</strain>
    </source>
</reference>
<evidence type="ECO:0000313" key="1">
    <source>
        <dbReference type="EMBL" id="KAL2801079.1"/>
    </source>
</evidence>
<accession>A0ABR4GPT9</accession>
<protein>
    <submittedName>
        <fullName evidence="1">Uncharacterized protein</fullName>
    </submittedName>
</protein>
<dbReference type="Proteomes" id="UP001610563">
    <property type="component" value="Unassembled WGS sequence"/>
</dbReference>
<sequence length="240" mass="27948">MPPHIYTEGLPEASTPVPAWGSLPLDIYLLEQWATPHSDLPDELPDQRRKRLVRQWLNLGTMAREPSALRGRYRDWTGNEGMWVRTCYEVENEEAHAALWDKYVEISQVIRPDSLVLEDKALFDNADTDRILELFLERVTENCAPEDVAWREKQLADLFQEVREFGDEEEVFGPEEQGLGLSPEEICRKYWNYHADCVDFYMCFWTTVGMWLGKRGSIRMRLTTLMVHGLRDIGKRAGVI</sequence>
<dbReference type="EMBL" id="JBFTWV010000001">
    <property type="protein sequence ID" value="KAL2801079.1"/>
    <property type="molecule type" value="Genomic_DNA"/>
</dbReference>